<dbReference type="HOGENOM" id="CLU_032814_0_0_0"/>
<accession>C5CI01</accession>
<reference evidence="3 4" key="2">
    <citation type="journal article" date="2011" name="J. Bacteriol.">
        <title>Genome Sequence of Kosmotoga olearia Strain TBF 19.5.1, a Thermophilic Bacterium with a Wide Growth Temperature Range, Isolated from the Troll B Oil Platform in the North Sea.</title>
        <authorList>
            <person name="Swithers K.S."/>
            <person name="Dipippo J.L."/>
            <person name="Bruce D.C."/>
            <person name="Detter C."/>
            <person name="Tapia R."/>
            <person name="Han S."/>
            <person name="Goodwin L.A."/>
            <person name="Han J."/>
            <person name="Woyke T."/>
            <person name="Pitluck S."/>
            <person name="Pennacchio L."/>
            <person name="Nolan M."/>
            <person name="Mikhailova N."/>
            <person name="Land M.L."/>
            <person name="Nesbo C.L."/>
            <person name="Gogarten J.P."/>
            <person name="Noll K.M."/>
        </authorList>
    </citation>
    <scope>NUCLEOTIDE SEQUENCE [LARGE SCALE GENOMIC DNA]</scope>
    <source>
        <strain evidence="4">ATCC BAA-1733 / DSM 21960 / TBF 19.5.1</strain>
    </source>
</reference>
<keyword evidence="1" id="KW-0862">Zinc</keyword>
<keyword evidence="1" id="KW-0863">Zinc-finger</keyword>
<proteinExistence type="predicted"/>
<dbReference type="AlphaFoldDB" id="C5CI01"/>
<evidence type="ECO:0000313" key="4">
    <source>
        <dbReference type="Proteomes" id="UP000002382"/>
    </source>
</evidence>
<evidence type="ECO:0000256" key="1">
    <source>
        <dbReference type="PROSITE-ProRule" id="PRU00325"/>
    </source>
</evidence>
<protein>
    <submittedName>
        <fullName evidence="3">Zinc finger SWIM domain protein</fullName>
    </submittedName>
</protein>
<dbReference type="RefSeq" id="WP_015868438.1">
    <property type="nucleotide sequence ID" value="NC_012785.1"/>
</dbReference>
<reference evidence="3 4" key="1">
    <citation type="submission" date="2009-06" db="EMBL/GenBank/DDBJ databases">
        <title>Complete sequence of Thermotogales bacterium TBF 19.5.1.</title>
        <authorList>
            <consortium name="US DOE Joint Genome Institute"/>
            <person name="Lucas S."/>
            <person name="Copeland A."/>
            <person name="Lapidus A."/>
            <person name="Glavina del Rio T."/>
            <person name="Tice H."/>
            <person name="Bruce D."/>
            <person name="Goodwin L."/>
            <person name="Pitluck S."/>
            <person name="Chertkov O."/>
            <person name="Brettin T."/>
            <person name="Detter J.C."/>
            <person name="Han C."/>
            <person name="Schmutz J."/>
            <person name="Larimer F."/>
            <person name="Land M."/>
            <person name="Hauser L."/>
            <person name="Kyrpides N."/>
            <person name="Ovchinnikova G."/>
            <person name="Noll K."/>
        </authorList>
    </citation>
    <scope>NUCLEOTIDE SEQUENCE [LARGE SCALE GENOMIC DNA]</scope>
    <source>
        <strain evidence="4">ATCC BAA-1733 / DSM 21960 / TBF 19.5.1</strain>
    </source>
</reference>
<dbReference type="Pfam" id="PF21810">
    <property type="entry name" value="DUF6880"/>
    <property type="match status" value="1"/>
</dbReference>
<evidence type="ECO:0000259" key="2">
    <source>
        <dbReference type="PROSITE" id="PS50966"/>
    </source>
</evidence>
<sequence length="558" mass="65310">MLGWLNEMTIEDIRELVSSQVFERGESYFRQGMVLDIRESGDTLRARVKGSGDEVYSVQIKESNGRILATCTCPYDGVCKHVIATLLYAKQQEIKPSSHGAFSEKLESYINNLDISSLKEMLMDFLKRYPEEAEALEMMILAKNDEAEAKKSLRNLLSKTFSRGFVEYRRVYEYVQELKGLIVYGRYLSRVSPELSAWFFEEIYKRSIRRYDQIDDSDGTYALFVDTIGYEWGRVLEKIENLDGEKIAGKILKFILDDKYGLSEELLKDIYPALGKKGAGKLQNWLRECYEQELKALKSNQKSVSLDFHKYKYQLKKLSLLMENLDEYVRLCMDFPLPNDYFDAVKELKRAGRIEEAYRIVCQGEESCKTLELSLLKIKLMKELGHPDTSKYALELFKRAPLLNVYEIYISTIPDEGKEKAKQETIEWLIENRKIPYVVDILLVEKKTETLLELYNKYPEAFRELSYKTLESIAALFENIAPIETADIYYNLALEVLQRAQTRYYHHAIRYLKKAKSNLLKAERADLWDKLKEEIIAKHRRKTTFMRMFHRSIQSGKK</sequence>
<dbReference type="Proteomes" id="UP000002382">
    <property type="component" value="Chromosome"/>
</dbReference>
<dbReference type="EMBL" id="CP001634">
    <property type="protein sequence ID" value="ACR79780.1"/>
    <property type="molecule type" value="Genomic_DNA"/>
</dbReference>
<dbReference type="Pfam" id="PF04434">
    <property type="entry name" value="SWIM"/>
    <property type="match status" value="1"/>
</dbReference>
<feature type="domain" description="SWIM-type" evidence="2">
    <location>
        <begin position="56"/>
        <end position="90"/>
    </location>
</feature>
<evidence type="ECO:0000313" key="3">
    <source>
        <dbReference type="EMBL" id="ACR79780.1"/>
    </source>
</evidence>
<organism evidence="3 4">
    <name type="scientific">Kosmotoga olearia (strain ATCC BAA-1733 / DSM 21960 / TBF 19.5.1)</name>
    <dbReference type="NCBI Taxonomy" id="521045"/>
    <lineage>
        <taxon>Bacteria</taxon>
        <taxon>Thermotogati</taxon>
        <taxon>Thermotogota</taxon>
        <taxon>Thermotogae</taxon>
        <taxon>Kosmotogales</taxon>
        <taxon>Kosmotogaceae</taxon>
        <taxon>Kosmotoga</taxon>
    </lineage>
</organism>
<keyword evidence="1" id="KW-0479">Metal-binding</keyword>
<dbReference type="eggNOG" id="COG4715">
    <property type="taxonomic scope" value="Bacteria"/>
</dbReference>
<dbReference type="KEGG" id="kol:Kole_1077"/>
<name>C5CI01_KOSOT</name>
<dbReference type="InterPro" id="IPR007527">
    <property type="entry name" value="Znf_SWIM"/>
</dbReference>
<keyword evidence="4" id="KW-1185">Reference proteome</keyword>
<dbReference type="STRING" id="521045.Kole_1077"/>
<dbReference type="GO" id="GO:0008270">
    <property type="term" value="F:zinc ion binding"/>
    <property type="evidence" value="ECO:0007669"/>
    <property type="project" value="UniProtKB-KW"/>
</dbReference>
<dbReference type="PROSITE" id="PS50966">
    <property type="entry name" value="ZF_SWIM"/>
    <property type="match status" value="1"/>
</dbReference>
<gene>
    <name evidence="3" type="ordered locus">Kole_1077</name>
</gene>
<dbReference type="InterPro" id="IPR049245">
    <property type="entry name" value="DUF6880"/>
</dbReference>
<dbReference type="OrthoDB" id="977038at2"/>